<dbReference type="SUPFAM" id="SSF56655">
    <property type="entry name" value="Carbohydrate phosphatase"/>
    <property type="match status" value="1"/>
</dbReference>
<gene>
    <name evidence="10" type="ORF">DBRI00130_LOCUS1253</name>
</gene>
<dbReference type="Pfam" id="PF00459">
    <property type="entry name" value="Inositol_P"/>
    <property type="match status" value="1"/>
</dbReference>
<comment type="cofactor">
    <cofactor evidence="2 7 8">
        <name>Mg(2+)</name>
        <dbReference type="ChEBI" id="CHEBI:18420"/>
    </cofactor>
</comment>
<evidence type="ECO:0000256" key="2">
    <source>
        <dbReference type="ARBA" id="ARBA00001946"/>
    </source>
</evidence>
<feature type="binding site" evidence="7">
    <location>
        <position position="175"/>
    </location>
    <ligand>
        <name>Mg(2+)</name>
        <dbReference type="ChEBI" id="CHEBI:18420"/>
        <label>1</label>
        <note>catalytic</note>
    </ligand>
</feature>
<protein>
    <recommendedName>
        <fullName evidence="8">Inositol-1-monophosphatase</fullName>
        <ecNumber evidence="8">3.1.3.25</ecNumber>
    </recommendedName>
</protein>
<evidence type="ECO:0000256" key="3">
    <source>
        <dbReference type="ARBA" id="ARBA00009759"/>
    </source>
</evidence>
<dbReference type="PRINTS" id="PR01959">
    <property type="entry name" value="SBIMPHPHTASE"/>
</dbReference>
<evidence type="ECO:0000256" key="4">
    <source>
        <dbReference type="ARBA" id="ARBA00022723"/>
    </source>
</evidence>
<dbReference type="PRINTS" id="PR00377">
    <property type="entry name" value="IMPHPHTASES"/>
</dbReference>
<dbReference type="InterPro" id="IPR033942">
    <property type="entry name" value="IMPase"/>
</dbReference>
<dbReference type="EMBL" id="HBNS01001561">
    <property type="protein sequence ID" value="CAE4580354.1"/>
    <property type="molecule type" value="Transcribed_RNA"/>
</dbReference>
<keyword evidence="9" id="KW-0732">Signal</keyword>
<dbReference type="UniPathway" id="UPA00823">
    <property type="reaction ID" value="UER00788"/>
</dbReference>
<dbReference type="InterPro" id="IPR020583">
    <property type="entry name" value="Inositol_monoP_metal-BS"/>
</dbReference>
<feature type="binding site" evidence="7">
    <location>
        <position position="174"/>
    </location>
    <ligand>
        <name>Mg(2+)</name>
        <dbReference type="ChEBI" id="CHEBI:18420"/>
        <label>1</label>
        <note>catalytic</note>
    </ligand>
</feature>
<dbReference type="PANTHER" id="PTHR20854">
    <property type="entry name" value="INOSITOL MONOPHOSPHATASE"/>
    <property type="match status" value="1"/>
</dbReference>
<organism evidence="10">
    <name type="scientific">Ditylum brightwellii</name>
    <dbReference type="NCBI Taxonomy" id="49249"/>
    <lineage>
        <taxon>Eukaryota</taxon>
        <taxon>Sar</taxon>
        <taxon>Stramenopiles</taxon>
        <taxon>Ochrophyta</taxon>
        <taxon>Bacillariophyta</taxon>
        <taxon>Mediophyceae</taxon>
        <taxon>Lithodesmiophycidae</taxon>
        <taxon>Lithodesmiales</taxon>
        <taxon>Lithodesmiaceae</taxon>
        <taxon>Ditylum</taxon>
    </lineage>
</organism>
<dbReference type="PROSITE" id="PS00629">
    <property type="entry name" value="IMP_1"/>
    <property type="match status" value="1"/>
</dbReference>
<sequence length="352" mass="38551">MAPSTVPLLFFFLSLLSLEQKIASSFSIVPPTIIKATKPASYHYQQQNFIMSSPSSSSALNAIAQEEEEEVEIPPKEILDELLKTAIKASRAAGDLIFMNIGSEITHRKANSRDLLTTIDPLCERTIKDIVLEQFPDHDFLGEEDVPPGKEASAAALKAKLESSSDYLWIVDPIDGTSNFVHGMPLCMPSIAVAYKGNVVVGVIFDPHRDEVFAAQKGQGARLNGQPIQVSGEEESKLGDAIVAMGSPPAEESMEMSLRAIQLLMPRVRTIRMLGSAALMFAWVACGRLTCYWEYDLSSWDVSAGYLLVMEAGGSFTNIKGEPWDLTERKIVASNGLIHDEMLQTLEESNVI</sequence>
<dbReference type="AlphaFoldDB" id="A0A7S4QDK7"/>
<evidence type="ECO:0000256" key="5">
    <source>
        <dbReference type="ARBA" id="ARBA00022801"/>
    </source>
</evidence>
<dbReference type="Gene3D" id="3.40.190.80">
    <property type="match status" value="1"/>
</dbReference>
<dbReference type="GO" id="GO:0046872">
    <property type="term" value="F:metal ion binding"/>
    <property type="evidence" value="ECO:0007669"/>
    <property type="project" value="UniProtKB-KW"/>
</dbReference>
<feature type="chain" id="PRO_5030973933" description="Inositol-1-monophosphatase" evidence="9">
    <location>
        <begin position="24"/>
        <end position="352"/>
    </location>
</feature>
<reference evidence="10" key="1">
    <citation type="submission" date="2021-01" db="EMBL/GenBank/DDBJ databases">
        <authorList>
            <person name="Corre E."/>
            <person name="Pelletier E."/>
            <person name="Niang G."/>
            <person name="Scheremetjew M."/>
            <person name="Finn R."/>
            <person name="Kale V."/>
            <person name="Holt S."/>
            <person name="Cochrane G."/>
            <person name="Meng A."/>
            <person name="Brown T."/>
            <person name="Cohen L."/>
        </authorList>
    </citation>
    <scope>NUCLEOTIDE SEQUENCE</scope>
    <source>
        <strain evidence="10">GSO104</strain>
    </source>
</reference>
<evidence type="ECO:0000256" key="8">
    <source>
        <dbReference type="RuleBase" id="RU364068"/>
    </source>
</evidence>
<keyword evidence="4 7" id="KW-0479">Metal-binding</keyword>
<comment type="pathway">
    <text evidence="8">Polyol metabolism; myo-inositol biosynthesis; myo-inositol from D-glucose 6-phosphate: step 2/2.</text>
</comment>
<dbReference type="GO" id="GO:0008934">
    <property type="term" value="F:inositol monophosphate 1-phosphatase activity"/>
    <property type="evidence" value="ECO:0007669"/>
    <property type="project" value="InterPro"/>
</dbReference>
<comment type="catalytic activity">
    <reaction evidence="1 8">
        <text>a myo-inositol phosphate + H2O = myo-inositol + phosphate</text>
        <dbReference type="Rhea" id="RHEA:24056"/>
        <dbReference type="ChEBI" id="CHEBI:15377"/>
        <dbReference type="ChEBI" id="CHEBI:17268"/>
        <dbReference type="ChEBI" id="CHEBI:43474"/>
        <dbReference type="ChEBI" id="CHEBI:84139"/>
        <dbReference type="EC" id="3.1.3.25"/>
    </reaction>
</comment>
<dbReference type="Gene3D" id="3.30.540.10">
    <property type="entry name" value="Fructose-1,6-Bisphosphatase, subunit A, domain 1"/>
    <property type="match status" value="1"/>
</dbReference>
<evidence type="ECO:0000256" key="9">
    <source>
        <dbReference type="SAM" id="SignalP"/>
    </source>
</evidence>
<dbReference type="InterPro" id="IPR000760">
    <property type="entry name" value="Inositol_monophosphatase-like"/>
</dbReference>
<name>A0A7S4QDK7_9STRA</name>
<keyword evidence="6 7" id="KW-0460">Magnesium</keyword>
<dbReference type="CDD" id="cd01639">
    <property type="entry name" value="IMPase"/>
    <property type="match status" value="1"/>
</dbReference>
<proteinExistence type="inferred from homology"/>
<dbReference type="PANTHER" id="PTHR20854:SF4">
    <property type="entry name" value="INOSITOL-1-MONOPHOSPHATASE-RELATED"/>
    <property type="match status" value="1"/>
</dbReference>
<dbReference type="InterPro" id="IPR022337">
    <property type="entry name" value="Inositol_monophosphatase_SuhB"/>
</dbReference>
<evidence type="ECO:0000313" key="10">
    <source>
        <dbReference type="EMBL" id="CAE4580354.1"/>
    </source>
</evidence>
<keyword evidence="5 8" id="KW-0378">Hydrolase</keyword>
<dbReference type="GO" id="GO:0007165">
    <property type="term" value="P:signal transduction"/>
    <property type="evidence" value="ECO:0007669"/>
    <property type="project" value="TreeGrafter"/>
</dbReference>
<evidence type="ECO:0000256" key="6">
    <source>
        <dbReference type="ARBA" id="ARBA00022842"/>
    </source>
</evidence>
<comment type="similarity">
    <text evidence="3 8">Belongs to the inositol monophosphatase superfamily.</text>
</comment>
<evidence type="ECO:0000256" key="7">
    <source>
        <dbReference type="PIRSR" id="PIRSR600760-2"/>
    </source>
</evidence>
<dbReference type="EC" id="3.1.3.25" evidence="8"/>
<dbReference type="GO" id="GO:0006021">
    <property type="term" value="P:inositol biosynthetic process"/>
    <property type="evidence" value="ECO:0007669"/>
    <property type="project" value="UniProtKB-UniPathway"/>
</dbReference>
<accession>A0A7S4QDK7</accession>
<feature type="binding site" evidence="7">
    <location>
        <position position="172"/>
    </location>
    <ligand>
        <name>Mg(2+)</name>
        <dbReference type="ChEBI" id="CHEBI:18420"/>
        <label>1</label>
        <note>catalytic</note>
    </ligand>
</feature>
<evidence type="ECO:0000256" key="1">
    <source>
        <dbReference type="ARBA" id="ARBA00001033"/>
    </source>
</evidence>
<feature type="binding site" evidence="7">
    <location>
        <position position="143"/>
    </location>
    <ligand>
        <name>Mg(2+)</name>
        <dbReference type="ChEBI" id="CHEBI:18420"/>
        <label>1</label>
        <note>catalytic</note>
    </ligand>
</feature>
<feature type="binding site" evidence="7">
    <location>
        <position position="301"/>
    </location>
    <ligand>
        <name>Mg(2+)</name>
        <dbReference type="ChEBI" id="CHEBI:18420"/>
        <label>1</label>
        <note>catalytic</note>
    </ligand>
</feature>
<feature type="signal peptide" evidence="9">
    <location>
        <begin position="1"/>
        <end position="23"/>
    </location>
</feature>